<keyword evidence="2" id="KW-0812">Transmembrane</keyword>
<feature type="transmembrane region" description="Helical" evidence="2">
    <location>
        <begin position="1395"/>
        <end position="1418"/>
    </location>
</feature>
<keyword evidence="2" id="KW-0472">Membrane</keyword>
<sequence>MTQKSEYFTQSHNFFSASLGGVDPRTGLYSFSFPIINIVANGNLGPEINLSLNYNQLNTDNIGFGKGISLSLTYYDALNKILYLSNGETYRIKENPQGIEVEQRKLKTFKIERTNENYIITYKSGVVEILEGANSGREIKNVISIHSPLGHQVQFNWIFKGINRLSSIKDQNGELININYDDLNIPALTLFPETSEERLLHCQLFNGFLKKIVYINNDYKWDISYNTNGFAESIIYPSGLTETVTYQNNIMRFPEDAIPALPAVIKYTLEPGNGQKAQVTTYEYTSTNYLGFASGVNFSPNRDNAYAILTDYQYGSTETQIGESENITITRHYNNFHLLTEEKIQRGTCIHSVKTEYYAMIGIPFDQQPEQFQLPKQTTTQYTDLSKPAEERSREEITKTEFDIWGNPIKEQYPDGSEIQTLWYAAEGEENCPPTPNGFVKYMKQQTLIPPKTPYPTPIRVIQFSYQKLGNTEYIVQEKKCFYSDNKLLSRQFYTLNSTLDDISFGRVTIIKEEVYDLENEDNVYINTQYFSTRINNNLITQTAKFIGYDGLSSELTRVQSLFSGLLYTKTDAQGINTHYQYDCMGRIISKTLSQGTEYENTSTWDYIIDQNKNITCIETDGQGNKSKIFFDGLGRIIRKLRANSNAPTIWYEVQSYNYNLLNEISSETSSDWQLEDNQSNKQYTISNTYCYDNWGQITKASSTDGRTRWQNIDVIHLTKILKQSGTQDGQEIYSGSTQTTYDINSRPLHITLKDQQENIKGTRKYDYDGWGRLCREEDELGHVTLRTYDAYDRVVTQTAADGSIVTRTYAPFLKGEQIISIKVTGNNSKRENETWTLGTQIFDSLGRVVKSISGGRVTDYAYQKASPVPDNVTTPAQEKILMTYVPELDNAILSLSSNDVKQKFSYNARNGRLLDAADESNSVNTLLAWHPSGTLKTETVTSNLTGAKKSDYQWTLLGSNTAFNDITSAQTRYNRNAFGQLIEVTDNALKAQINYNALGDLSTLTVSDPTTVANLKTQLFYDDFGREISRTITDNSGMKIVISQTWLENDQLANRVTQKNGTTVCTEHYDYDLRNRLLSYEAIGSELPTTPYGNLLSKQVYSYDALNNLVQVDTTHKDNTIDSANYYYQNDKDPTQLTLITHTHANYPANISLSYDANGRMIKDEIDNTLHYDAIGRLKIISNPNGKNSTYNYDALNRLAIQNIDDTDSRSLYYRGDELVNELMTSKSINNRLIKLGHHCLGAATENNLILTATDSHASLLWSRDTSQDNGTLSQWSPYGYSRSDSWLLGFNGERRDPLSGNYHLGNGYRTYNPQLMRFISPDSLSPFDAGGINPYAYCAGDPINRLDPSGHLSGNAITGIVLGALGLIFSIFTAGASIIAAGSVAAALSSTSAITLAVGALSVVSDITSIVSGAISDSNLEASSILGWVSLGTGIAGISEAVGRGALMGLNRATSGFRARIGNILDTGLSGRGAPAAAKKWAAVEDAMAFYRGENRAPNKISEAGGFKPWSQDTPAEILQRFKSEFSKNATEHSQAHVRSPNRNYISFGTDMAAGGYADSRDYLYEIKIPKMHEQNITAQVLGTETLKFRKNVASPRLLLDGETVDTSNFVAMLPARTVEATFVTPIPKEYITRFRHKGKWFDFPL</sequence>
<dbReference type="Gene3D" id="3.90.210.10">
    <property type="entry name" value="Heat-Labile Enterotoxin, subunit A"/>
    <property type="match status" value="1"/>
</dbReference>
<protein>
    <submittedName>
        <fullName evidence="4">Putative deoxyribonuclease RhsB</fullName>
    </submittedName>
</protein>
<gene>
    <name evidence="4" type="primary">rhsB</name>
    <name evidence="4" type="ORF">BN1804_03081</name>
</gene>
<evidence type="ECO:0000256" key="1">
    <source>
        <dbReference type="ARBA" id="ARBA00022737"/>
    </source>
</evidence>
<reference evidence="5" key="1">
    <citation type="submission" date="2015-06" db="EMBL/GenBank/DDBJ databases">
        <authorList>
            <person name="Urmite Genomes"/>
        </authorList>
    </citation>
    <scope>NUCLEOTIDE SEQUENCE [LARGE SCALE GENOMIC DNA]</scope>
    <source>
        <strain evidence="5">CSUR P1867</strain>
    </source>
</reference>
<evidence type="ECO:0000256" key="2">
    <source>
        <dbReference type="SAM" id="Phobius"/>
    </source>
</evidence>
<dbReference type="NCBIfam" id="TIGR03696">
    <property type="entry name" value="Rhs_assc_core"/>
    <property type="match status" value="1"/>
</dbReference>
<dbReference type="InterPro" id="IPR031325">
    <property type="entry name" value="RHS_repeat"/>
</dbReference>
<feature type="transmembrane region" description="Helical" evidence="2">
    <location>
        <begin position="1424"/>
        <end position="1444"/>
    </location>
</feature>
<dbReference type="RefSeq" id="WP_072064704.1">
    <property type="nucleotide sequence ID" value="NZ_CVRY01000006.1"/>
</dbReference>
<evidence type="ECO:0000259" key="3">
    <source>
        <dbReference type="Pfam" id="PF25023"/>
    </source>
</evidence>
<feature type="domain" description="Teneurin-like YD-shell" evidence="3">
    <location>
        <begin position="1011"/>
        <end position="1325"/>
    </location>
</feature>
<organism evidence="4 5">
    <name type="scientific">Proteus penneri</name>
    <dbReference type="NCBI Taxonomy" id="102862"/>
    <lineage>
        <taxon>Bacteria</taxon>
        <taxon>Pseudomonadati</taxon>
        <taxon>Pseudomonadota</taxon>
        <taxon>Gammaproteobacteria</taxon>
        <taxon>Enterobacterales</taxon>
        <taxon>Morganellaceae</taxon>
        <taxon>Proteus</taxon>
    </lineage>
</organism>
<dbReference type="Proteomes" id="UP000183920">
    <property type="component" value="Unassembled WGS sequence"/>
</dbReference>
<keyword evidence="2" id="KW-1133">Transmembrane helix</keyword>
<accession>A0A0G4QG64</accession>
<dbReference type="Pfam" id="PF05593">
    <property type="entry name" value="RHS_repeat"/>
    <property type="match status" value="1"/>
</dbReference>
<dbReference type="EMBL" id="CVRY01000006">
    <property type="protein sequence ID" value="CRL64584.1"/>
    <property type="molecule type" value="Genomic_DNA"/>
</dbReference>
<name>A0A0G4QG64_9GAMM</name>
<evidence type="ECO:0000313" key="5">
    <source>
        <dbReference type="Proteomes" id="UP000183920"/>
    </source>
</evidence>
<dbReference type="InterPro" id="IPR056823">
    <property type="entry name" value="TEN-like_YD-shell"/>
</dbReference>
<dbReference type="PANTHER" id="PTHR32305">
    <property type="match status" value="1"/>
</dbReference>
<dbReference type="Pfam" id="PF25023">
    <property type="entry name" value="TEN_YD-shell"/>
    <property type="match status" value="1"/>
</dbReference>
<dbReference type="PANTHER" id="PTHR32305:SF15">
    <property type="entry name" value="PROTEIN RHSA-RELATED"/>
    <property type="match status" value="1"/>
</dbReference>
<dbReference type="Gene3D" id="2.180.10.10">
    <property type="entry name" value="RHS repeat-associated core"/>
    <property type="match status" value="3"/>
</dbReference>
<dbReference type="InterPro" id="IPR022385">
    <property type="entry name" value="Rhs_assc_core"/>
</dbReference>
<dbReference type="InterPro" id="IPR050708">
    <property type="entry name" value="T6SS_VgrG/RHS"/>
</dbReference>
<dbReference type="NCBIfam" id="TIGR01643">
    <property type="entry name" value="YD_repeat_2x"/>
    <property type="match status" value="1"/>
</dbReference>
<dbReference type="InterPro" id="IPR006530">
    <property type="entry name" value="YD"/>
</dbReference>
<evidence type="ECO:0000313" key="4">
    <source>
        <dbReference type="EMBL" id="CRL64584.1"/>
    </source>
</evidence>
<feature type="transmembrane region" description="Helical" evidence="2">
    <location>
        <begin position="1358"/>
        <end position="1383"/>
    </location>
</feature>
<proteinExistence type="predicted"/>
<keyword evidence="1" id="KW-0677">Repeat</keyword>